<keyword evidence="2" id="KW-1185">Reference proteome</keyword>
<proteinExistence type="predicted"/>
<accession>A0ABP3IXH4</accession>
<evidence type="ECO:0000313" key="2">
    <source>
        <dbReference type="Proteomes" id="UP001501459"/>
    </source>
</evidence>
<evidence type="ECO:0000313" key="1">
    <source>
        <dbReference type="EMBL" id="GAA0431833.1"/>
    </source>
</evidence>
<dbReference type="EMBL" id="BAAADM010000009">
    <property type="protein sequence ID" value="GAA0431833.1"/>
    <property type="molecule type" value="Genomic_DNA"/>
</dbReference>
<sequence length="248" mass="28696">MSLDKVTFEKSDYESPQLESLANEIASFLYHASPYILDRFVDFMRTSSGITFDNYKGFIQKWFAPLIKGGKKAPPDIKRLKELCYYFFDICSTDDEIRKMRGLVPEKLFEIIFEKRNEGKDCNIGYGAKVLVNNKTVIYKPSTPFETKEDSDQRRQTVDAGSWDGQEGEFAEVKLQPNAFHTKDIRYLRLLAKKLDDSNICYCVFLITLNDKGLIWHRLNRLGLFSGEDSTEFLLIGKDELFQLETIA</sequence>
<name>A0ABP3IXH4_9BACI</name>
<dbReference type="Proteomes" id="UP001501459">
    <property type="component" value="Unassembled WGS sequence"/>
</dbReference>
<dbReference type="RefSeq" id="WP_343751032.1">
    <property type="nucleotide sequence ID" value="NZ_BAAADM010000009.1"/>
</dbReference>
<reference evidence="2" key="1">
    <citation type="journal article" date="2019" name="Int. J. Syst. Evol. Microbiol.">
        <title>The Global Catalogue of Microorganisms (GCM) 10K type strain sequencing project: providing services to taxonomists for standard genome sequencing and annotation.</title>
        <authorList>
            <consortium name="The Broad Institute Genomics Platform"/>
            <consortium name="The Broad Institute Genome Sequencing Center for Infectious Disease"/>
            <person name="Wu L."/>
            <person name="Ma J."/>
        </authorList>
    </citation>
    <scope>NUCLEOTIDE SEQUENCE [LARGE SCALE GENOMIC DNA]</scope>
    <source>
        <strain evidence="2">JCM 12149</strain>
    </source>
</reference>
<protein>
    <recommendedName>
        <fullName evidence="3">Restriction endonuclease</fullName>
    </recommendedName>
</protein>
<comment type="caution">
    <text evidence="1">The sequence shown here is derived from an EMBL/GenBank/DDBJ whole genome shotgun (WGS) entry which is preliminary data.</text>
</comment>
<evidence type="ECO:0008006" key="3">
    <source>
        <dbReference type="Google" id="ProtNLM"/>
    </source>
</evidence>
<organism evidence="1 2">
    <name type="scientific">Lentibacillus halophilus</name>
    <dbReference type="NCBI Taxonomy" id="295065"/>
    <lineage>
        <taxon>Bacteria</taxon>
        <taxon>Bacillati</taxon>
        <taxon>Bacillota</taxon>
        <taxon>Bacilli</taxon>
        <taxon>Bacillales</taxon>
        <taxon>Bacillaceae</taxon>
        <taxon>Lentibacillus</taxon>
    </lineage>
</organism>
<gene>
    <name evidence="1" type="ORF">GCM10008983_05540</name>
</gene>